<evidence type="ECO:0000313" key="5">
    <source>
        <dbReference type="Proteomes" id="UP001231189"/>
    </source>
</evidence>
<protein>
    <recommendedName>
        <fullName evidence="3">Transposase (putative) gypsy type domain-containing protein</fullName>
    </recommendedName>
</protein>
<feature type="domain" description="Transposase (putative) gypsy type" evidence="3">
    <location>
        <begin position="66"/>
        <end position="133"/>
    </location>
</feature>
<name>A0AAD8X0E1_LOLMU</name>
<feature type="coiled-coil region" evidence="1">
    <location>
        <begin position="478"/>
        <end position="526"/>
    </location>
</feature>
<dbReference type="EMBL" id="JAUUTY010000001">
    <property type="protein sequence ID" value="KAK1691861.1"/>
    <property type="molecule type" value="Genomic_DNA"/>
</dbReference>
<evidence type="ECO:0000256" key="1">
    <source>
        <dbReference type="SAM" id="Coils"/>
    </source>
</evidence>
<sequence>MGKKQIASHTAGDATSGKSQVVGWERSKFTKGNLRKVRQFGLLPAATKVKFPSDETVPRPDEGWRVMFLAFLFRGIFVPAHEFLRGLLFVYGMQLHQLTPNSILHIACFITLSECFLDIHPHWGLWRRIFFIRRNATKTAIHNVGRAITSIRPKAEYFDFKMAESIQNWRKKWFNIKDEKTGEQKFGLDPFDPSKSVKKLKSWDQPLTEAEPEETELLMARIHTLQTDEGKELSILQIMTHFLRLWVQPIQARVHSTWNYMGSKDPTRISREDLSTAELEKIVRQFTTLTAADAIPSSCRVTPFDKKHPPPAGHIFLSSLPPLPEAGEVPEVTADAGSETPEATAGQDGAESDEDEASDSSRTVTSIPRANSQDENIKGKRKDEEETPNDPADEQTQYLSAFITTPSKTLSSQEKVVDSERLERAEESPQVPPKKKLKENDANKGIKISENPPMPSMDDVAREMMDMAIRHIQFRDEAKSHEVTLKKSQHRADELEAKLEATEKALEEACARATTAEEKLAEEKSKMATREADIRLRLDTLNASFIKRIGDSYEMPEDQKTDPLLDLLTMLEANSVWKQPEDLLALADVFNAQEDPALNYRRAATKTGVEIAMAMAHSEAVDWDKVSSSHAVDRTGQRMSLVPFLKNSKKFSKKMIALVHPTSTPSASATPTEVQ</sequence>
<dbReference type="Pfam" id="PF04195">
    <property type="entry name" value="Transposase_28"/>
    <property type="match status" value="1"/>
</dbReference>
<gene>
    <name evidence="4" type="ORF">QYE76_008558</name>
</gene>
<dbReference type="AlphaFoldDB" id="A0AAD8X0E1"/>
<organism evidence="4 5">
    <name type="scientific">Lolium multiflorum</name>
    <name type="common">Italian ryegrass</name>
    <name type="synonym">Lolium perenne subsp. multiflorum</name>
    <dbReference type="NCBI Taxonomy" id="4521"/>
    <lineage>
        <taxon>Eukaryota</taxon>
        <taxon>Viridiplantae</taxon>
        <taxon>Streptophyta</taxon>
        <taxon>Embryophyta</taxon>
        <taxon>Tracheophyta</taxon>
        <taxon>Spermatophyta</taxon>
        <taxon>Magnoliopsida</taxon>
        <taxon>Liliopsida</taxon>
        <taxon>Poales</taxon>
        <taxon>Poaceae</taxon>
        <taxon>BOP clade</taxon>
        <taxon>Pooideae</taxon>
        <taxon>Poodae</taxon>
        <taxon>Poeae</taxon>
        <taxon>Poeae Chloroplast Group 2 (Poeae type)</taxon>
        <taxon>Loliodinae</taxon>
        <taxon>Loliinae</taxon>
        <taxon>Lolium</taxon>
    </lineage>
</organism>
<feature type="compositionally biased region" description="Basic and acidic residues" evidence="2">
    <location>
        <begin position="415"/>
        <end position="427"/>
    </location>
</feature>
<evidence type="ECO:0000256" key="2">
    <source>
        <dbReference type="SAM" id="MobiDB-lite"/>
    </source>
</evidence>
<accession>A0AAD8X0E1</accession>
<dbReference type="InterPro" id="IPR007321">
    <property type="entry name" value="Transposase_28"/>
</dbReference>
<feature type="compositionally biased region" description="Polar residues" evidence="2">
    <location>
        <begin position="394"/>
        <end position="414"/>
    </location>
</feature>
<feature type="region of interest" description="Disordered" evidence="2">
    <location>
        <begin position="302"/>
        <end position="456"/>
    </location>
</feature>
<dbReference type="Proteomes" id="UP001231189">
    <property type="component" value="Unassembled WGS sequence"/>
</dbReference>
<dbReference type="PANTHER" id="PTHR33026">
    <property type="entry name" value="OS06G0360600 PROTEIN"/>
    <property type="match status" value="1"/>
</dbReference>
<reference evidence="4" key="1">
    <citation type="submission" date="2023-07" db="EMBL/GenBank/DDBJ databases">
        <title>A chromosome-level genome assembly of Lolium multiflorum.</title>
        <authorList>
            <person name="Chen Y."/>
            <person name="Copetti D."/>
            <person name="Kolliker R."/>
            <person name="Studer B."/>
        </authorList>
    </citation>
    <scope>NUCLEOTIDE SEQUENCE</scope>
    <source>
        <strain evidence="4">02402/16</strain>
        <tissue evidence="4">Leaf</tissue>
    </source>
</reference>
<comment type="caution">
    <text evidence="4">The sequence shown here is derived from an EMBL/GenBank/DDBJ whole genome shotgun (WGS) entry which is preliminary data.</text>
</comment>
<evidence type="ECO:0000313" key="4">
    <source>
        <dbReference type="EMBL" id="KAK1691861.1"/>
    </source>
</evidence>
<proteinExistence type="predicted"/>
<feature type="compositionally biased region" description="Basic and acidic residues" evidence="2">
    <location>
        <begin position="375"/>
        <end position="384"/>
    </location>
</feature>
<keyword evidence="5" id="KW-1185">Reference proteome</keyword>
<evidence type="ECO:0000259" key="3">
    <source>
        <dbReference type="Pfam" id="PF04195"/>
    </source>
</evidence>
<dbReference type="PANTHER" id="PTHR33026:SF7">
    <property type="entry name" value="OS03G0100275 PROTEIN"/>
    <property type="match status" value="1"/>
</dbReference>
<feature type="compositionally biased region" description="Polar residues" evidence="2">
    <location>
        <begin position="362"/>
        <end position="374"/>
    </location>
</feature>
<keyword evidence="1" id="KW-0175">Coiled coil</keyword>